<dbReference type="InterPro" id="IPR045851">
    <property type="entry name" value="AMP-bd_C_sf"/>
</dbReference>
<evidence type="ECO:0000259" key="12">
    <source>
        <dbReference type="Pfam" id="PF01514"/>
    </source>
</evidence>
<accession>A0A4R3HZE7</accession>
<dbReference type="OrthoDB" id="8554211at2"/>
<evidence type="ECO:0000313" key="14">
    <source>
        <dbReference type="EMBL" id="TCS37721.1"/>
    </source>
</evidence>
<evidence type="ECO:0000256" key="5">
    <source>
        <dbReference type="ARBA" id="ARBA00022692"/>
    </source>
</evidence>
<feature type="transmembrane region" description="Helical" evidence="11">
    <location>
        <begin position="20"/>
        <end position="39"/>
    </location>
</feature>
<dbReference type="PRINTS" id="PR01009">
    <property type="entry name" value="FLGMRINGFLIF"/>
</dbReference>
<dbReference type="Pfam" id="PF08345">
    <property type="entry name" value="YscJ_FliF_C"/>
    <property type="match status" value="1"/>
</dbReference>
<keyword evidence="6 11" id="KW-1133">Transmembrane helix</keyword>
<dbReference type="InterPro" id="IPR000067">
    <property type="entry name" value="FlgMring_FliF"/>
</dbReference>
<evidence type="ECO:0000256" key="3">
    <source>
        <dbReference type="ARBA" id="ARBA00007971"/>
    </source>
</evidence>
<evidence type="ECO:0000256" key="6">
    <source>
        <dbReference type="ARBA" id="ARBA00022989"/>
    </source>
</evidence>
<evidence type="ECO:0000256" key="7">
    <source>
        <dbReference type="ARBA" id="ARBA00023136"/>
    </source>
</evidence>
<gene>
    <name evidence="14" type="ORF">EDC30_10313</name>
</gene>
<keyword evidence="14" id="KW-0966">Cell projection</keyword>
<evidence type="ECO:0000259" key="13">
    <source>
        <dbReference type="Pfam" id="PF08345"/>
    </source>
</evidence>
<evidence type="ECO:0000256" key="10">
    <source>
        <dbReference type="SAM" id="MobiDB-lite"/>
    </source>
</evidence>
<feature type="region of interest" description="Disordered" evidence="10">
    <location>
        <begin position="403"/>
        <end position="429"/>
    </location>
</feature>
<feature type="domain" description="Flagellar M-ring N-terminal" evidence="12">
    <location>
        <begin position="40"/>
        <end position="213"/>
    </location>
</feature>
<comment type="similarity">
    <text evidence="3 9">Belongs to the FliF family.</text>
</comment>
<dbReference type="Proteomes" id="UP000295382">
    <property type="component" value="Unassembled WGS sequence"/>
</dbReference>
<evidence type="ECO:0000256" key="1">
    <source>
        <dbReference type="ARBA" id="ARBA00004117"/>
    </source>
</evidence>
<keyword evidence="14" id="KW-0282">Flagellum</keyword>
<feature type="compositionally biased region" description="Basic residues" evidence="10">
    <location>
        <begin position="292"/>
        <end position="306"/>
    </location>
</feature>
<evidence type="ECO:0000313" key="15">
    <source>
        <dbReference type="Proteomes" id="UP000295382"/>
    </source>
</evidence>
<dbReference type="Gene3D" id="3.30.300.30">
    <property type="match status" value="1"/>
</dbReference>
<evidence type="ECO:0000256" key="2">
    <source>
        <dbReference type="ARBA" id="ARBA00004651"/>
    </source>
</evidence>
<feature type="transmembrane region" description="Helical" evidence="11">
    <location>
        <begin position="436"/>
        <end position="456"/>
    </location>
</feature>
<comment type="caution">
    <text evidence="14">The sequence shown here is derived from an EMBL/GenBank/DDBJ whole genome shotgun (WGS) entry which is preliminary data.</text>
</comment>
<evidence type="ECO:0000256" key="11">
    <source>
        <dbReference type="SAM" id="Phobius"/>
    </source>
</evidence>
<dbReference type="InterPro" id="IPR043427">
    <property type="entry name" value="YscJ/FliF"/>
</dbReference>
<dbReference type="GO" id="GO:0009431">
    <property type="term" value="C:bacterial-type flagellum basal body, MS ring"/>
    <property type="evidence" value="ECO:0007669"/>
    <property type="project" value="InterPro"/>
</dbReference>
<feature type="region of interest" description="Disordered" evidence="10">
    <location>
        <begin position="292"/>
        <end position="325"/>
    </location>
</feature>
<reference evidence="14 15" key="1">
    <citation type="submission" date="2019-03" db="EMBL/GenBank/DDBJ databases">
        <title>Genomic Encyclopedia of Type Strains, Phase IV (KMG-IV): sequencing the most valuable type-strain genomes for metagenomic binning, comparative biology and taxonomic classification.</title>
        <authorList>
            <person name="Goeker M."/>
        </authorList>
    </citation>
    <scope>NUCLEOTIDE SEQUENCE [LARGE SCALE GENOMIC DNA]</scope>
    <source>
        <strain evidence="14 15">DSM 7445</strain>
    </source>
</reference>
<keyword evidence="4" id="KW-1003">Cell membrane</keyword>
<keyword evidence="8 9" id="KW-0975">Bacterial flagellum</keyword>
<evidence type="ECO:0000256" key="8">
    <source>
        <dbReference type="ARBA" id="ARBA00023143"/>
    </source>
</evidence>
<name>A0A4R3HZE7_PAULE</name>
<evidence type="ECO:0000256" key="9">
    <source>
        <dbReference type="PIRNR" id="PIRNR004862"/>
    </source>
</evidence>
<organism evidence="14 15">
    <name type="scientific">Paucimonas lemoignei</name>
    <name type="common">Pseudomonas lemoignei</name>
    <dbReference type="NCBI Taxonomy" id="29443"/>
    <lineage>
        <taxon>Bacteria</taxon>
        <taxon>Pseudomonadati</taxon>
        <taxon>Pseudomonadota</taxon>
        <taxon>Betaproteobacteria</taxon>
        <taxon>Burkholderiales</taxon>
        <taxon>Burkholderiaceae</taxon>
        <taxon>Paucimonas</taxon>
    </lineage>
</organism>
<sequence length="492" mass="53844">MLNNSKEWFLSLSRASRTGLLIGVVLIAALFIATSYWAFSTNYQVLFSDLDPQDGSIIISELDRMKVPYQLQDDGKTILVEESQVYKTRLQLMGKGVNLKGTVGFEIFNESDFGMTDFAQRINYQRALQGEIARTIMGLEEVESARVHLVVPESGILKKSDKQPKASITVTTKPGYKLALNQVVGIQRLVAAAVPDIEPSAVTILDNRGVALTRVTDKDQEEARSIESKLTIKQQTEEYFTKKIAAILDKTFGPGKAIVSVDVTLNHDSLKVTREDVLPATIANGDVDGAVSRRKSQARMMPKPKKASATQASMTAADEDSSTVESTTDEIEYMHGRKIEQLVSAPGSIKRLSVGVILPNDVDPARVEMLSKVISMSVGLNNARGDALAVYPLDQFAVKGQGTEQATVARTPEPSPETRRTASTANEAKEPKSDKYFIPVVLALLVLVVVIAGLIWKRQSASKRLTPAQREKILKEIQQWLAQSNDRAAGNA</sequence>
<dbReference type="GO" id="GO:0005886">
    <property type="term" value="C:plasma membrane"/>
    <property type="evidence" value="ECO:0007669"/>
    <property type="project" value="UniProtKB-SubCell"/>
</dbReference>
<dbReference type="NCBIfam" id="TIGR00206">
    <property type="entry name" value="fliF"/>
    <property type="match status" value="1"/>
</dbReference>
<keyword evidence="7 11" id="KW-0472">Membrane</keyword>
<proteinExistence type="inferred from homology"/>
<dbReference type="PANTHER" id="PTHR30046:SF0">
    <property type="entry name" value="FLAGELLAR M-RING PROTEIN"/>
    <property type="match status" value="1"/>
</dbReference>
<comment type="function">
    <text evidence="9">The M ring may be actively involved in energy transduction.</text>
</comment>
<keyword evidence="14" id="KW-0969">Cilium</keyword>
<feature type="domain" description="Flagellar M-ring C-terminal" evidence="13">
    <location>
        <begin position="248"/>
        <end position="390"/>
    </location>
</feature>
<keyword evidence="5 11" id="KW-0812">Transmembrane</keyword>
<dbReference type="GO" id="GO:0071973">
    <property type="term" value="P:bacterial-type flagellum-dependent cell motility"/>
    <property type="evidence" value="ECO:0007669"/>
    <property type="project" value="InterPro"/>
</dbReference>
<keyword evidence="15" id="KW-1185">Reference proteome</keyword>
<dbReference type="InterPro" id="IPR006182">
    <property type="entry name" value="FliF_N_dom"/>
</dbReference>
<dbReference type="GO" id="GO:0003774">
    <property type="term" value="F:cytoskeletal motor activity"/>
    <property type="evidence" value="ECO:0007669"/>
    <property type="project" value="InterPro"/>
</dbReference>
<dbReference type="Pfam" id="PF01514">
    <property type="entry name" value="YscJ_FliF"/>
    <property type="match status" value="1"/>
</dbReference>
<dbReference type="EMBL" id="SLZQ01000003">
    <property type="protein sequence ID" value="TCS37721.1"/>
    <property type="molecule type" value="Genomic_DNA"/>
</dbReference>
<dbReference type="AlphaFoldDB" id="A0A4R3HZE7"/>
<dbReference type="PIRSF" id="PIRSF004862">
    <property type="entry name" value="FliF"/>
    <property type="match status" value="1"/>
</dbReference>
<dbReference type="InterPro" id="IPR013556">
    <property type="entry name" value="Flag_M-ring_C"/>
</dbReference>
<dbReference type="PANTHER" id="PTHR30046">
    <property type="entry name" value="FLAGELLAR M-RING PROTEIN"/>
    <property type="match status" value="1"/>
</dbReference>
<comment type="subcellular location">
    <subcellularLocation>
        <location evidence="1 9">Bacterial flagellum basal body</location>
    </subcellularLocation>
    <subcellularLocation>
        <location evidence="2">Cell membrane</location>
        <topology evidence="2">Multi-pass membrane protein</topology>
    </subcellularLocation>
</comment>
<evidence type="ECO:0000256" key="4">
    <source>
        <dbReference type="ARBA" id="ARBA00022475"/>
    </source>
</evidence>
<protein>
    <recommendedName>
        <fullName evidence="9">Flagellar M-ring protein</fullName>
    </recommendedName>
</protein>